<organism evidence="1 2">
    <name type="scientific">Nannocystis pusilla</name>
    <dbReference type="NCBI Taxonomy" id="889268"/>
    <lineage>
        <taxon>Bacteria</taxon>
        <taxon>Pseudomonadati</taxon>
        <taxon>Myxococcota</taxon>
        <taxon>Polyangia</taxon>
        <taxon>Nannocystales</taxon>
        <taxon>Nannocystaceae</taxon>
        <taxon>Nannocystis</taxon>
    </lineage>
</organism>
<evidence type="ECO:0008006" key="3">
    <source>
        <dbReference type="Google" id="ProtNLM"/>
    </source>
</evidence>
<name>A0ABS7U2N5_9BACT</name>
<dbReference type="RefSeq" id="WP_224196506.1">
    <property type="nucleotide sequence ID" value="NZ_JAIRAU010000050.1"/>
</dbReference>
<reference evidence="1" key="1">
    <citation type="submission" date="2021-08" db="EMBL/GenBank/DDBJ databases">
        <authorList>
            <person name="Stevens D.C."/>
        </authorList>
    </citation>
    <scope>NUCLEOTIDE SEQUENCE</scope>
    <source>
        <strain evidence="1">DSM 53165</strain>
    </source>
</reference>
<dbReference type="EMBL" id="JAIRAU010000050">
    <property type="protein sequence ID" value="MBZ5714772.1"/>
    <property type="molecule type" value="Genomic_DNA"/>
</dbReference>
<gene>
    <name evidence="1" type="ORF">K7C98_36540</name>
</gene>
<dbReference type="Proteomes" id="UP001139031">
    <property type="component" value="Unassembled WGS sequence"/>
</dbReference>
<protein>
    <recommendedName>
        <fullName evidence="3">DUF4340 domain-containing protein</fullName>
    </recommendedName>
</protein>
<sequence>AVKDMLSRAASWRPRALTLGLAAAAIASAALVRFDPWAGGPAAPMIYSAQSAARRVFPGLSEAEQGRATITLAPAGRAAVTLAPADNGFHAVFAGEQPLGPADAEALTGLWSSLRMATTLRAVAEDSPLGPVRGEIAVEVEGRRAAVTLHGDASDGVGVLGVIAGAGAWVVEPELAAALNQPTSAWVSRRLLPIEASEAAAVRLGPLELARGADGLWRVVSGASPHLLSEPAVALRLDRVVAAEFEPAPAEAAQLSVAPWLDVQDRSGRRWEVRLGGPCPGEPERRVADRGAGARGCVDADIDAPWPIDDPDGGLVEPQLAPYAYGRVLAVQQEAPARRRLRRLGGGWVVEEDGALHEVAEPEVFRWWTTLQQAPVEVPPQPLTGFRPEVDLTVETDSSQHLRLRCGPAEGAPLACRRDEAPPLVVTRREPLALAFSRETFGERKLLSFGSGEVRELEILPGRGSDGVRQSVRLDLGVWRLDAPVHPDGAAALDEVRLEAMLAALQSARAEAWTDRPVTAPLRTIRAERTGSEAAALELHADCVGHVPGQPRAAVLPPSTCGALADDLLYNDPLRFWLGQARRVELSLGTRTATLVRDAVEDSVWSGSGDPELLAGVPGWEAFRSAKLTRGEPRGEPVVAKIQRPGAAAITVEVGPTSDGAPGWVRLRGQDWFYAGGPPAAPDESP</sequence>
<accession>A0ABS7U2N5</accession>
<proteinExistence type="predicted"/>
<evidence type="ECO:0000313" key="2">
    <source>
        <dbReference type="Proteomes" id="UP001139031"/>
    </source>
</evidence>
<feature type="non-terminal residue" evidence="1">
    <location>
        <position position="1"/>
    </location>
</feature>
<comment type="caution">
    <text evidence="1">The sequence shown here is derived from an EMBL/GenBank/DDBJ whole genome shotgun (WGS) entry which is preliminary data.</text>
</comment>
<evidence type="ECO:0000313" key="1">
    <source>
        <dbReference type="EMBL" id="MBZ5714772.1"/>
    </source>
</evidence>
<keyword evidence="2" id="KW-1185">Reference proteome</keyword>